<dbReference type="Proteomes" id="UP000184396">
    <property type="component" value="Unassembled WGS sequence"/>
</dbReference>
<accession>A0A1M6C309</accession>
<keyword evidence="1 2" id="KW-0732">Signal</keyword>
<dbReference type="InterPro" id="IPR026444">
    <property type="entry name" value="Secre_tail"/>
</dbReference>
<evidence type="ECO:0000256" key="1">
    <source>
        <dbReference type="ARBA" id="ARBA00022729"/>
    </source>
</evidence>
<dbReference type="NCBIfam" id="TIGR04183">
    <property type="entry name" value="Por_Secre_tail"/>
    <property type="match status" value="1"/>
</dbReference>
<evidence type="ECO:0000313" key="4">
    <source>
        <dbReference type="EMBL" id="SHI55435.1"/>
    </source>
</evidence>
<evidence type="ECO:0000313" key="5">
    <source>
        <dbReference type="Proteomes" id="UP000184396"/>
    </source>
</evidence>
<gene>
    <name evidence="4" type="ORF">SAMN05216261_1040</name>
</gene>
<dbReference type="OrthoDB" id="2582440at2"/>
<dbReference type="eggNOG" id="COG1345">
    <property type="taxonomic scope" value="Bacteria"/>
</dbReference>
<organism evidence="4 5">
    <name type="scientific">Algibacter luteus</name>
    <dbReference type="NCBI Taxonomy" id="1178825"/>
    <lineage>
        <taxon>Bacteria</taxon>
        <taxon>Pseudomonadati</taxon>
        <taxon>Bacteroidota</taxon>
        <taxon>Flavobacteriia</taxon>
        <taxon>Flavobacteriales</taxon>
        <taxon>Flavobacteriaceae</taxon>
        <taxon>Algibacter</taxon>
    </lineage>
</organism>
<name>A0A1M6C309_9FLAO</name>
<keyword evidence="5" id="KW-1185">Reference proteome</keyword>
<dbReference type="AlphaFoldDB" id="A0A1M6C309"/>
<dbReference type="Pfam" id="PF18962">
    <property type="entry name" value="Por_Secre_tail"/>
    <property type="match status" value="1"/>
</dbReference>
<sequence>MRHILVIFAMMICNLSFSQLSVRNTSYVFINDEIVFVEDDINLNEAASTIYLRSEAQVIQGSGTIGNSGVGELSVYQEANAGEHEYNYWCSPIGSKTSNNINNPFGISFLNDVTGLITSTPATYNSTNSYNGTSSPLNIEPHWVWKFIASDNYGEWIHVKGNTTINPGEGYTMKGTIGSANAQRYDFRGKPNTGTIGVSVATNQFTLVGNPYPSALDALAYIHDVENASVINGTLYYWEQDQTVNSHYINAYNGGYATYTIDATGLVETFIPAVFNTYDGNGSVNVANTGIGTKTARRYIPIGQGFMVEGTANGVVKAKNSHRSYVKESAANSEFFKSSGDKKSKVNQSVFSIIPEAYKRFRLNIDFNDLYTRQLVQTFHPTATDGFDYGLESKINAADVLSSDAYWTINNDSYLAEALTFNEELKIPLVIKVAEESPIRIRIADIQNFTNSQSIYVHDIENETYVDLKEQDFEVYLERGKYNDRFEITFTEQLLSNTESSFETFKILHNNTAILKIINKNNIELTQFQLYDILGKLILNDKLQSSNRKQTYSTSSLSNGVYIAKVTTAGNQIISKKIIVANKK</sequence>
<dbReference type="EMBL" id="FQYK01000002">
    <property type="protein sequence ID" value="SHI55435.1"/>
    <property type="molecule type" value="Genomic_DNA"/>
</dbReference>
<feature type="chain" id="PRO_5009916241" evidence="2">
    <location>
        <begin position="19"/>
        <end position="584"/>
    </location>
</feature>
<dbReference type="STRING" id="1178825.SAMN05216261_1040"/>
<dbReference type="RefSeq" id="WP_081496180.1">
    <property type="nucleotide sequence ID" value="NZ_ALIH01000005.1"/>
</dbReference>
<proteinExistence type="predicted"/>
<evidence type="ECO:0000259" key="3">
    <source>
        <dbReference type="Pfam" id="PF18962"/>
    </source>
</evidence>
<feature type="domain" description="Secretion system C-terminal sorting" evidence="3">
    <location>
        <begin position="514"/>
        <end position="580"/>
    </location>
</feature>
<evidence type="ECO:0000256" key="2">
    <source>
        <dbReference type="SAM" id="SignalP"/>
    </source>
</evidence>
<reference evidence="4 5" key="1">
    <citation type="submission" date="2016-11" db="EMBL/GenBank/DDBJ databases">
        <authorList>
            <person name="Jaros S."/>
            <person name="Januszkiewicz K."/>
            <person name="Wedrychowicz H."/>
        </authorList>
    </citation>
    <scope>NUCLEOTIDE SEQUENCE [LARGE SCALE GENOMIC DNA]</scope>
    <source>
        <strain evidence="4 5">CGMCC 1.12213</strain>
    </source>
</reference>
<protein>
    <submittedName>
        <fullName evidence="4">Por secretion system C-terminal sorting domain-containing protein</fullName>
    </submittedName>
</protein>
<feature type="signal peptide" evidence="2">
    <location>
        <begin position="1"/>
        <end position="18"/>
    </location>
</feature>